<dbReference type="GO" id="GO:0042026">
    <property type="term" value="P:protein refolding"/>
    <property type="evidence" value="ECO:0007669"/>
    <property type="project" value="UniProtKB-UniRule"/>
</dbReference>
<dbReference type="EC" id="5.6.1.7" evidence="6"/>
<dbReference type="FunFam" id="3.50.7.10:FF:000001">
    <property type="entry name" value="60 kDa chaperonin"/>
    <property type="match status" value="1"/>
</dbReference>
<feature type="binding site" evidence="6">
    <location>
        <begin position="86"/>
        <end position="90"/>
    </location>
    <ligand>
        <name>ATP</name>
        <dbReference type="ChEBI" id="CHEBI:30616"/>
    </ligand>
</feature>
<evidence type="ECO:0000256" key="3">
    <source>
        <dbReference type="ARBA" id="ARBA00022840"/>
    </source>
</evidence>
<dbReference type="GO" id="GO:0016853">
    <property type="term" value="F:isomerase activity"/>
    <property type="evidence" value="ECO:0007669"/>
    <property type="project" value="UniProtKB-KW"/>
</dbReference>
<evidence type="ECO:0000256" key="2">
    <source>
        <dbReference type="ARBA" id="ARBA00022741"/>
    </source>
</evidence>
<dbReference type="SUPFAM" id="SSF52029">
    <property type="entry name" value="GroEL apical domain-like"/>
    <property type="match status" value="1"/>
</dbReference>
<comment type="function">
    <text evidence="6 8">Together with its co-chaperonin GroES, plays an essential role in assisting protein folding. The GroEL-GroES system forms a nano-cage that allows encapsulation of the non-native substrate proteins and provides a physical environment optimized to promote and accelerate protein folding.</text>
</comment>
<dbReference type="GO" id="GO:0005737">
    <property type="term" value="C:cytoplasm"/>
    <property type="evidence" value="ECO:0007669"/>
    <property type="project" value="UniProtKB-SubCell"/>
</dbReference>
<evidence type="ECO:0000256" key="5">
    <source>
        <dbReference type="ARBA" id="ARBA00023235"/>
    </source>
</evidence>
<dbReference type="PRINTS" id="PR00298">
    <property type="entry name" value="CHAPERONIN60"/>
</dbReference>
<dbReference type="GO" id="GO:0140662">
    <property type="term" value="F:ATP-dependent protein folding chaperone"/>
    <property type="evidence" value="ECO:0007669"/>
    <property type="project" value="InterPro"/>
</dbReference>
<dbReference type="InterPro" id="IPR027413">
    <property type="entry name" value="GROEL-like_equatorial_sf"/>
</dbReference>
<dbReference type="InterPro" id="IPR018370">
    <property type="entry name" value="Chaperonin_Cpn60_CS"/>
</dbReference>
<dbReference type="GO" id="GO:0051082">
    <property type="term" value="F:unfolded protein binding"/>
    <property type="evidence" value="ECO:0007669"/>
    <property type="project" value="UniProtKB-UniRule"/>
</dbReference>
<comment type="caution">
    <text evidence="6">Lacks conserved residue(s) required for the propagation of feature annotation.</text>
</comment>
<feature type="binding site" evidence="6">
    <location>
        <position position="495"/>
    </location>
    <ligand>
        <name>ATP</name>
        <dbReference type="ChEBI" id="CHEBI:30616"/>
    </ligand>
</feature>
<name>A0AAU7QRP7_9FLAO</name>
<feature type="binding site" evidence="6">
    <location>
        <position position="415"/>
    </location>
    <ligand>
        <name>ATP</name>
        <dbReference type="ChEBI" id="CHEBI:30616"/>
    </ligand>
</feature>
<keyword evidence="4 6" id="KW-0143">Chaperone</keyword>
<dbReference type="InterPro" id="IPR002423">
    <property type="entry name" value="Cpn60/GroEL/TCP-1"/>
</dbReference>
<evidence type="ECO:0000256" key="8">
    <source>
        <dbReference type="RuleBase" id="RU000419"/>
    </source>
</evidence>
<dbReference type="InterPro" id="IPR027409">
    <property type="entry name" value="GroEL-like_apical_dom_sf"/>
</dbReference>
<dbReference type="SUPFAM" id="SSF54849">
    <property type="entry name" value="GroEL-intermediate domain like"/>
    <property type="match status" value="1"/>
</dbReference>
<dbReference type="HAMAP" id="MF_00600">
    <property type="entry name" value="CH60"/>
    <property type="match status" value="1"/>
</dbReference>
<dbReference type="EMBL" id="CP157895">
    <property type="protein sequence ID" value="XBT18489.1"/>
    <property type="molecule type" value="Genomic_DNA"/>
</dbReference>
<keyword evidence="3 6" id="KW-0067">ATP-binding</keyword>
<dbReference type="SUPFAM" id="SSF48592">
    <property type="entry name" value="GroEL equatorial domain-like"/>
    <property type="match status" value="1"/>
</dbReference>
<dbReference type="PROSITE" id="PS00296">
    <property type="entry name" value="CHAPERONINS_CPN60"/>
    <property type="match status" value="1"/>
</dbReference>
<dbReference type="Gene3D" id="3.30.260.10">
    <property type="entry name" value="TCP-1-like chaperonin intermediate domain"/>
    <property type="match status" value="1"/>
</dbReference>
<dbReference type="NCBIfam" id="NF009487">
    <property type="entry name" value="PRK12849.1"/>
    <property type="match status" value="1"/>
</dbReference>
<dbReference type="InterPro" id="IPR001844">
    <property type="entry name" value="Cpn60/GroEL"/>
</dbReference>
<dbReference type="PANTHER" id="PTHR45633">
    <property type="entry name" value="60 KDA HEAT SHOCK PROTEIN, MITOCHONDRIAL"/>
    <property type="match status" value="1"/>
</dbReference>
<feature type="binding site" evidence="6">
    <location>
        <begin position="29"/>
        <end position="32"/>
    </location>
    <ligand>
        <name>ATP</name>
        <dbReference type="ChEBI" id="CHEBI:30616"/>
    </ligand>
</feature>
<accession>A0AAU7QRP7</accession>
<evidence type="ECO:0000256" key="4">
    <source>
        <dbReference type="ARBA" id="ARBA00023186"/>
    </source>
</evidence>
<dbReference type="NCBIfam" id="NF000592">
    <property type="entry name" value="PRK00013.1"/>
    <property type="match status" value="1"/>
</dbReference>
<evidence type="ECO:0000256" key="6">
    <source>
        <dbReference type="HAMAP-Rule" id="MF_00600"/>
    </source>
</evidence>
<comment type="subcellular location">
    <subcellularLocation>
        <location evidence="6">Cytoplasm</location>
    </subcellularLocation>
</comment>
<reference evidence="9" key="1">
    <citation type="submission" date="2024-06" db="EMBL/GenBank/DDBJ databases">
        <title>Diversity, functionality, and evolutionary history of bacterial symbionts in false click beetles (Coleoptera, Throscidae).</title>
        <authorList>
            <person name="Wierz J.C."/>
            <person name="Malm H."/>
            <person name="Kaltenpoth M."/>
            <person name="Engl T."/>
        </authorList>
    </citation>
    <scope>NUCLEOTIDE SEQUENCE</scope>
    <source>
        <strain evidence="9">Tder</strain>
    </source>
</reference>
<dbReference type="CDD" id="cd03344">
    <property type="entry name" value="GroEL"/>
    <property type="match status" value="1"/>
</dbReference>
<comment type="subunit">
    <text evidence="6 8">Forms a cylinder of 14 subunits composed of two heptameric rings stacked back-to-back. Interacts with the co-chaperonin GroES.</text>
</comment>
<proteinExistence type="inferred from homology"/>
<keyword evidence="2 6" id="KW-0547">Nucleotide-binding</keyword>
<feature type="binding site" evidence="6">
    <location>
        <position position="50"/>
    </location>
    <ligand>
        <name>ATP</name>
        <dbReference type="ChEBI" id="CHEBI:30616"/>
    </ligand>
</feature>
<sequence length="545" mass="60354">MNKNILFNNEARKKIKKGINILANAVKITLGPKGRNVILEKPFSLPQITKDGVTVAKEIELKDPYENLGAQIIKEIASRTNDIAGDGTTTATLLAQYIINKGLKNVKNGYNPIDLKNGIEIAVKIIIKNLKKQSKDISNDYLKIKQIASISANNDNNIGELIAKSLNKIGKNGIITVEEAKSIDTNVNIVKGMQFDKGYESSYFITNNKKMLSELKNPFILITDKKISNMKSLVKILEKISELNKSLLIISEEIEGEALTTLVINKIRGILEIVTVKAPGFGDRKKSILEDISILTGGKFFSDKIGNNIKNIKIKDLGKAKKVIVSKDDTIIINGLGDKKKIKNRISNIKNEIKITTSIYDKEKLKERLAKLIGGIAVIYVGANSEIEMREKKDRIEDALNATKAAIEEGIVPGGGIALIRCIKYLKNIKTNNYVENIGISIIRSILVKPLKQILKNSGKNSSLILSKILKKKKDFGYDAKLGKYKYMISSGIVDPTKVTRIALENAASIANMLITTECVIISNNNKYNNNINNFKNNNFNNNII</sequence>
<dbReference type="InterPro" id="IPR027410">
    <property type="entry name" value="TCP-1-like_intermed_sf"/>
</dbReference>
<comment type="similarity">
    <text evidence="1 6 7">Belongs to the chaperonin (HSP60) family.</text>
</comment>
<dbReference type="Gene3D" id="1.10.560.10">
    <property type="entry name" value="GroEL-like equatorial domain"/>
    <property type="match status" value="1"/>
</dbReference>
<evidence type="ECO:0000313" key="9">
    <source>
        <dbReference type="EMBL" id="XBT18489.1"/>
    </source>
</evidence>
<dbReference type="NCBIfam" id="TIGR02348">
    <property type="entry name" value="GroEL"/>
    <property type="match status" value="1"/>
</dbReference>
<evidence type="ECO:0000256" key="7">
    <source>
        <dbReference type="RuleBase" id="RU000418"/>
    </source>
</evidence>
<keyword evidence="5 6" id="KW-0413">Isomerase</keyword>
<dbReference type="AlphaFoldDB" id="A0AAU7QRP7"/>
<keyword evidence="6" id="KW-0963">Cytoplasm</keyword>
<organism evidence="9">
    <name type="scientific">Candidatus Shikimatogenerans sp. Tder</name>
    <dbReference type="NCBI Taxonomy" id="3158566"/>
    <lineage>
        <taxon>Bacteria</taxon>
        <taxon>Pseudomonadati</taxon>
        <taxon>Bacteroidota</taxon>
        <taxon>Flavobacteriia</taxon>
        <taxon>Flavobacteriales</taxon>
        <taxon>Candidatus Shikimatogenerans</taxon>
    </lineage>
</organism>
<dbReference type="GO" id="GO:0005524">
    <property type="term" value="F:ATP binding"/>
    <property type="evidence" value="ECO:0007669"/>
    <property type="project" value="UniProtKB-UniRule"/>
</dbReference>
<gene>
    <name evidence="6 9" type="primary">groL</name>
    <name evidence="6" type="synonym">groEL</name>
    <name evidence="9" type="ORF">ABNO82_00950</name>
</gene>
<evidence type="ECO:0000256" key="1">
    <source>
        <dbReference type="ARBA" id="ARBA00006607"/>
    </source>
</evidence>
<dbReference type="Pfam" id="PF00118">
    <property type="entry name" value="Cpn60_TCP1"/>
    <property type="match status" value="1"/>
</dbReference>
<dbReference type="Gene3D" id="3.50.7.10">
    <property type="entry name" value="GroEL"/>
    <property type="match status" value="1"/>
</dbReference>
<protein>
    <recommendedName>
        <fullName evidence="6">Chaperonin GroEL</fullName>
        <ecNumber evidence="6">5.6.1.7</ecNumber>
    </recommendedName>
    <alternativeName>
        <fullName evidence="6">60 kDa chaperonin</fullName>
    </alternativeName>
    <alternativeName>
        <fullName evidence="6">Chaperonin-60</fullName>
        <shortName evidence="6">Cpn60</shortName>
    </alternativeName>
</protein>
<dbReference type="NCBIfam" id="NF009489">
    <property type="entry name" value="PRK12851.1"/>
    <property type="match status" value="1"/>
</dbReference>
<dbReference type="NCBIfam" id="NF009488">
    <property type="entry name" value="PRK12850.1"/>
    <property type="match status" value="1"/>
</dbReference>